<name>A0ABR1CDT9_NECAM</name>
<sequence>MTSPPPLFCDTTHGMCQKLCITVVLALCIHVFLYKLDYESASLIVNLTSPHPMGSHPIVLFHSFDFMAIANVPHFDTLAMSHVSCSRWAERGADAATWVAISVGHAPSLLRHGRVAADKDTSVDFRACLLSHLV</sequence>
<reference evidence="1 2" key="1">
    <citation type="submission" date="2023-08" db="EMBL/GenBank/DDBJ databases">
        <title>A Necator americanus chromosomal reference genome.</title>
        <authorList>
            <person name="Ilik V."/>
            <person name="Petrzelkova K.J."/>
            <person name="Pardy F."/>
            <person name="Fuh T."/>
            <person name="Niatou-Singa F.S."/>
            <person name="Gouil Q."/>
            <person name="Baker L."/>
            <person name="Ritchie M.E."/>
            <person name="Jex A.R."/>
            <person name="Gazzola D."/>
            <person name="Li H."/>
            <person name="Toshio Fujiwara R."/>
            <person name="Zhan B."/>
            <person name="Aroian R.V."/>
            <person name="Pafco B."/>
            <person name="Schwarz E.M."/>
        </authorList>
    </citation>
    <scope>NUCLEOTIDE SEQUENCE [LARGE SCALE GENOMIC DNA]</scope>
    <source>
        <strain evidence="1 2">Aroian</strain>
        <tissue evidence="1">Whole animal</tissue>
    </source>
</reference>
<evidence type="ECO:0000313" key="1">
    <source>
        <dbReference type="EMBL" id="KAK6736624.1"/>
    </source>
</evidence>
<evidence type="ECO:0000313" key="2">
    <source>
        <dbReference type="Proteomes" id="UP001303046"/>
    </source>
</evidence>
<organism evidence="1 2">
    <name type="scientific">Necator americanus</name>
    <name type="common">Human hookworm</name>
    <dbReference type="NCBI Taxonomy" id="51031"/>
    <lineage>
        <taxon>Eukaryota</taxon>
        <taxon>Metazoa</taxon>
        <taxon>Ecdysozoa</taxon>
        <taxon>Nematoda</taxon>
        <taxon>Chromadorea</taxon>
        <taxon>Rhabditida</taxon>
        <taxon>Rhabditina</taxon>
        <taxon>Rhabditomorpha</taxon>
        <taxon>Strongyloidea</taxon>
        <taxon>Ancylostomatidae</taxon>
        <taxon>Bunostominae</taxon>
        <taxon>Necator</taxon>
    </lineage>
</organism>
<comment type="caution">
    <text evidence="1">The sequence shown here is derived from an EMBL/GenBank/DDBJ whole genome shotgun (WGS) entry which is preliminary data.</text>
</comment>
<dbReference type="EMBL" id="JAVFWL010000002">
    <property type="protein sequence ID" value="KAK6736624.1"/>
    <property type="molecule type" value="Genomic_DNA"/>
</dbReference>
<dbReference type="Proteomes" id="UP001303046">
    <property type="component" value="Unassembled WGS sequence"/>
</dbReference>
<proteinExistence type="predicted"/>
<protein>
    <submittedName>
        <fullName evidence="1">Uncharacterized protein</fullName>
    </submittedName>
</protein>
<gene>
    <name evidence="1" type="primary">Necator_chrII.g7158</name>
    <name evidence="1" type="ORF">RB195_019365</name>
</gene>
<keyword evidence="2" id="KW-1185">Reference proteome</keyword>
<accession>A0ABR1CDT9</accession>